<keyword evidence="1" id="KW-1133">Transmembrane helix</keyword>
<accession>A0A0V0H207</accession>
<dbReference type="EMBL" id="GEDG01026947">
    <property type="protein sequence ID" value="JAP14170.1"/>
    <property type="molecule type" value="Transcribed_RNA"/>
</dbReference>
<sequence>MFSPAIFFWLSQLLFLLDGCVDYMVAILEVKDLEILKVDVQYAISIPCWSFWFLHCNLYPLGIFGSCTAI</sequence>
<name>A0A0V0H207_SOLCH</name>
<feature type="transmembrane region" description="Helical" evidence="1">
    <location>
        <begin position="6"/>
        <end position="28"/>
    </location>
</feature>
<evidence type="ECO:0000313" key="2">
    <source>
        <dbReference type="EMBL" id="JAP14170.1"/>
    </source>
</evidence>
<reference evidence="2" key="1">
    <citation type="submission" date="2015-12" db="EMBL/GenBank/DDBJ databases">
        <title>Gene expression during late stages of embryo sac development: a critical building block for successful pollen-pistil interactions.</title>
        <authorList>
            <person name="Liu Y."/>
            <person name="Joly V."/>
            <person name="Sabar M."/>
            <person name="Matton D.P."/>
        </authorList>
    </citation>
    <scope>NUCLEOTIDE SEQUENCE</scope>
</reference>
<protein>
    <submittedName>
        <fullName evidence="2">Putative ovule protein</fullName>
    </submittedName>
</protein>
<dbReference type="AlphaFoldDB" id="A0A0V0H207"/>
<proteinExistence type="predicted"/>
<keyword evidence="1" id="KW-0472">Membrane</keyword>
<evidence type="ECO:0000256" key="1">
    <source>
        <dbReference type="SAM" id="Phobius"/>
    </source>
</evidence>
<organism evidence="2">
    <name type="scientific">Solanum chacoense</name>
    <name type="common">Chaco potato</name>
    <dbReference type="NCBI Taxonomy" id="4108"/>
    <lineage>
        <taxon>Eukaryota</taxon>
        <taxon>Viridiplantae</taxon>
        <taxon>Streptophyta</taxon>
        <taxon>Embryophyta</taxon>
        <taxon>Tracheophyta</taxon>
        <taxon>Spermatophyta</taxon>
        <taxon>Magnoliopsida</taxon>
        <taxon>eudicotyledons</taxon>
        <taxon>Gunneridae</taxon>
        <taxon>Pentapetalae</taxon>
        <taxon>asterids</taxon>
        <taxon>lamiids</taxon>
        <taxon>Solanales</taxon>
        <taxon>Solanaceae</taxon>
        <taxon>Solanoideae</taxon>
        <taxon>Solaneae</taxon>
        <taxon>Solanum</taxon>
    </lineage>
</organism>
<keyword evidence="1" id="KW-0812">Transmembrane</keyword>